<sequence length="315" mass="33311">MTGEGLTTRGRRALLGALAAAPLLRPVGGEAAPPQPAESEARWRDPARDREIPVLLRVPAGQGPFPTVLVSHGLGGSRHGLAYLGGALARAGFLAIHLQHPGSDDSLWRHGGDRMAMAAAAFDVNVALDRLRDVRFALDNLPPQADPRRLAIAGHSFGAWTVQAMLGQRLPGGDRGLDLPDPRLKAGIALSPIPAQGLPPRLAYAGFAAPMLHVTGSNDDGWIEGVRAAQRREPFEAARNPGVLAVLNGAVHASFADEPGAGARWSDPTYHTRTAGLAMAFLRATLLGDATAARFLREGAPDLLHPHDIWETRSI</sequence>
<evidence type="ECO:0000256" key="2">
    <source>
        <dbReference type="ARBA" id="ARBA00022963"/>
    </source>
</evidence>
<gene>
    <name evidence="5" type="ORF">RGI145_14440</name>
</gene>
<dbReference type="PANTHER" id="PTHR10272:SF0">
    <property type="entry name" value="PLATELET-ACTIVATING FACTOR ACETYLHYDROLASE"/>
    <property type="match status" value="1"/>
</dbReference>
<protein>
    <submittedName>
        <fullName evidence="5">Acetylhydrolase</fullName>
    </submittedName>
</protein>
<evidence type="ECO:0000313" key="5">
    <source>
        <dbReference type="EMBL" id="APT58129.1"/>
    </source>
</evidence>
<evidence type="ECO:0000313" key="6">
    <source>
        <dbReference type="Proteomes" id="UP000185494"/>
    </source>
</evidence>
<name>A0A1L7AHF3_9PROT</name>
<organism evidence="5 6">
    <name type="scientific">Roseomonas gilardii</name>
    <dbReference type="NCBI Taxonomy" id="257708"/>
    <lineage>
        <taxon>Bacteria</taxon>
        <taxon>Pseudomonadati</taxon>
        <taxon>Pseudomonadota</taxon>
        <taxon>Alphaproteobacteria</taxon>
        <taxon>Acetobacterales</taxon>
        <taxon>Roseomonadaceae</taxon>
        <taxon>Roseomonas</taxon>
    </lineage>
</organism>
<keyword evidence="3" id="KW-0443">Lipid metabolism</keyword>
<keyword evidence="1 5" id="KW-0378">Hydrolase</keyword>
<evidence type="ECO:0000256" key="1">
    <source>
        <dbReference type="ARBA" id="ARBA00022801"/>
    </source>
</evidence>
<dbReference type="InterPro" id="IPR029058">
    <property type="entry name" value="AB_hydrolase_fold"/>
</dbReference>
<dbReference type="eggNOG" id="COG4188">
    <property type="taxonomic scope" value="Bacteria"/>
</dbReference>
<evidence type="ECO:0000256" key="3">
    <source>
        <dbReference type="ARBA" id="ARBA00023098"/>
    </source>
</evidence>
<dbReference type="Gene3D" id="3.40.50.1820">
    <property type="entry name" value="alpha/beta hydrolase"/>
    <property type="match status" value="1"/>
</dbReference>
<dbReference type="GO" id="GO:0003847">
    <property type="term" value="F:1-alkyl-2-acetylglycerophosphocholine esterase activity"/>
    <property type="evidence" value="ECO:0007669"/>
    <property type="project" value="TreeGrafter"/>
</dbReference>
<proteinExistence type="predicted"/>
<dbReference type="SUPFAM" id="SSF53474">
    <property type="entry name" value="alpha/beta-Hydrolases"/>
    <property type="match status" value="1"/>
</dbReference>
<keyword evidence="2" id="KW-0442">Lipid degradation</keyword>
<reference evidence="5 6" key="1">
    <citation type="submission" date="2016-05" db="EMBL/GenBank/DDBJ databases">
        <title>Complete Genome and Methylome Analysis of Psychrotrophic Bacterial Isolates from Antarctic Lake Untersee.</title>
        <authorList>
            <person name="Fomenkov A."/>
            <person name="Akimov V.N."/>
            <person name="Vasilyeva L.V."/>
            <person name="Andersen D."/>
            <person name="Vincze T."/>
            <person name="Roberts R.J."/>
        </authorList>
    </citation>
    <scope>NUCLEOTIDE SEQUENCE [LARGE SCALE GENOMIC DNA]</scope>
    <source>
        <strain evidence="5 6">U14-5</strain>
    </source>
</reference>
<evidence type="ECO:0000256" key="4">
    <source>
        <dbReference type="SAM" id="MobiDB-lite"/>
    </source>
</evidence>
<dbReference type="EMBL" id="CP015583">
    <property type="protein sequence ID" value="APT58129.1"/>
    <property type="molecule type" value="Genomic_DNA"/>
</dbReference>
<dbReference type="AlphaFoldDB" id="A0A1L7AHF3"/>
<dbReference type="PANTHER" id="PTHR10272">
    <property type="entry name" value="PLATELET-ACTIVATING FACTOR ACETYLHYDROLASE"/>
    <property type="match status" value="1"/>
</dbReference>
<dbReference type="Proteomes" id="UP000185494">
    <property type="component" value="Chromosome 1"/>
</dbReference>
<feature type="region of interest" description="Disordered" evidence="4">
    <location>
        <begin position="26"/>
        <end position="46"/>
    </location>
</feature>
<dbReference type="GO" id="GO:0016042">
    <property type="term" value="P:lipid catabolic process"/>
    <property type="evidence" value="ECO:0007669"/>
    <property type="project" value="UniProtKB-KW"/>
</dbReference>
<accession>A0A1L7AHF3</accession>
<dbReference type="STRING" id="257708.RGI145_14440"/>
<dbReference type="KEGG" id="rgi:RGI145_14440"/>